<protein>
    <submittedName>
        <fullName evidence="1">Uncharacterized protein</fullName>
    </submittedName>
</protein>
<accession>A0A561WLH2</accession>
<gene>
    <name evidence="1" type="ORF">FHX34_1021272</name>
</gene>
<name>A0A561WLH2_ACTTI</name>
<dbReference type="OrthoDB" id="3294573at2"/>
<dbReference type="Pfam" id="PF22564">
    <property type="entry name" value="HAAS"/>
    <property type="match status" value="1"/>
</dbReference>
<keyword evidence="2" id="KW-1185">Reference proteome</keyword>
<organism evidence="1 2">
    <name type="scientific">Actinoplanes teichomyceticus</name>
    <dbReference type="NCBI Taxonomy" id="1867"/>
    <lineage>
        <taxon>Bacteria</taxon>
        <taxon>Bacillati</taxon>
        <taxon>Actinomycetota</taxon>
        <taxon>Actinomycetes</taxon>
        <taxon>Micromonosporales</taxon>
        <taxon>Micromonosporaceae</taxon>
        <taxon>Actinoplanes</taxon>
    </lineage>
</organism>
<comment type="caution">
    <text evidence="1">The sequence shown here is derived from an EMBL/GenBank/DDBJ whole genome shotgun (WGS) entry which is preliminary data.</text>
</comment>
<dbReference type="Proteomes" id="UP000320239">
    <property type="component" value="Unassembled WGS sequence"/>
</dbReference>
<dbReference type="RefSeq" id="WP_122982098.1">
    <property type="nucleotide sequence ID" value="NZ_BOMX01000109.1"/>
</dbReference>
<sequence length="198" mass="20068">MTTAPLAHTDALVLDYLAALWAASEDLPPERRDELMRTVTDYLALRRAPDGDPSPVLARLGPPEQLAEATRRGFLPLHLRLPAPPPAPATPARVSVVGGAESVAIALLTAGTFLMPVVSPAAGMLIATGSSRWTSGQKAAGWMLTSGSAAAAVLTVLALAGLGAGAGAILLLAYLAACAGSVIAGLVLLAGIPQPERD</sequence>
<dbReference type="AlphaFoldDB" id="A0A561WLH2"/>
<evidence type="ECO:0000313" key="1">
    <source>
        <dbReference type="EMBL" id="TWG24712.1"/>
    </source>
</evidence>
<reference evidence="1 2" key="1">
    <citation type="submission" date="2019-06" db="EMBL/GenBank/DDBJ databases">
        <title>Sequencing the genomes of 1000 actinobacteria strains.</title>
        <authorList>
            <person name="Klenk H.-P."/>
        </authorList>
    </citation>
    <scope>NUCLEOTIDE SEQUENCE [LARGE SCALE GENOMIC DNA]</scope>
    <source>
        <strain evidence="1 2">DSM 43866</strain>
    </source>
</reference>
<evidence type="ECO:0000313" key="2">
    <source>
        <dbReference type="Proteomes" id="UP000320239"/>
    </source>
</evidence>
<dbReference type="EMBL" id="VIWY01000002">
    <property type="protein sequence ID" value="TWG24712.1"/>
    <property type="molecule type" value="Genomic_DNA"/>
</dbReference>
<proteinExistence type="predicted"/>